<reference evidence="3" key="2">
    <citation type="submission" date="2020-09" db="EMBL/GenBank/DDBJ databases">
        <authorList>
            <person name="Sun Q."/>
            <person name="Ohkuma M."/>
        </authorList>
    </citation>
    <scope>NUCLEOTIDE SEQUENCE</scope>
    <source>
        <strain evidence="3">JCM 3091</strain>
    </source>
</reference>
<keyword evidence="2" id="KW-0812">Transmembrane</keyword>
<evidence type="ECO:0000313" key="3">
    <source>
        <dbReference type="EMBL" id="GGK22584.1"/>
    </source>
</evidence>
<dbReference type="EMBL" id="BMQC01000003">
    <property type="protein sequence ID" value="GGK22584.1"/>
    <property type="molecule type" value="Genomic_DNA"/>
</dbReference>
<organism evidence="3 4">
    <name type="scientific">Pilimelia terevasa</name>
    <dbReference type="NCBI Taxonomy" id="53372"/>
    <lineage>
        <taxon>Bacteria</taxon>
        <taxon>Bacillati</taxon>
        <taxon>Actinomycetota</taxon>
        <taxon>Actinomycetes</taxon>
        <taxon>Micromonosporales</taxon>
        <taxon>Micromonosporaceae</taxon>
        <taxon>Pilimelia</taxon>
    </lineage>
</organism>
<feature type="compositionally biased region" description="Pro residues" evidence="1">
    <location>
        <begin position="200"/>
        <end position="210"/>
    </location>
</feature>
<protein>
    <submittedName>
        <fullName evidence="3">Uncharacterized protein</fullName>
    </submittedName>
</protein>
<dbReference type="InterPro" id="IPR031876">
    <property type="entry name" value="DUF4760"/>
</dbReference>
<accession>A0A8J3FFW9</accession>
<evidence type="ECO:0000313" key="4">
    <source>
        <dbReference type="Proteomes" id="UP000662200"/>
    </source>
</evidence>
<keyword evidence="4" id="KW-1185">Reference proteome</keyword>
<evidence type="ECO:0000256" key="1">
    <source>
        <dbReference type="SAM" id="MobiDB-lite"/>
    </source>
</evidence>
<reference evidence="3" key="1">
    <citation type="journal article" date="2014" name="Int. J. Syst. Evol. Microbiol.">
        <title>Complete genome sequence of Corynebacterium casei LMG S-19264T (=DSM 44701T), isolated from a smear-ripened cheese.</title>
        <authorList>
            <consortium name="US DOE Joint Genome Institute (JGI-PGF)"/>
            <person name="Walter F."/>
            <person name="Albersmeier A."/>
            <person name="Kalinowski J."/>
            <person name="Ruckert C."/>
        </authorList>
    </citation>
    <scope>NUCLEOTIDE SEQUENCE</scope>
    <source>
        <strain evidence="3">JCM 3091</strain>
    </source>
</reference>
<feature type="transmembrane region" description="Helical" evidence="2">
    <location>
        <begin position="6"/>
        <end position="27"/>
    </location>
</feature>
<keyword evidence="2" id="KW-0472">Membrane</keyword>
<evidence type="ECO:0000256" key="2">
    <source>
        <dbReference type="SAM" id="Phobius"/>
    </source>
</evidence>
<dbReference type="RefSeq" id="WP_229789404.1">
    <property type="nucleotide sequence ID" value="NZ_BMQC01000003.1"/>
</dbReference>
<dbReference type="Pfam" id="PF15956">
    <property type="entry name" value="DUF4760"/>
    <property type="match status" value="1"/>
</dbReference>
<gene>
    <name evidence="3" type="ORF">GCM10010124_13890</name>
</gene>
<feature type="region of interest" description="Disordered" evidence="1">
    <location>
        <begin position="187"/>
        <end position="210"/>
    </location>
</feature>
<keyword evidence="2" id="KW-1133">Transmembrane helix</keyword>
<proteinExistence type="predicted"/>
<dbReference type="Proteomes" id="UP000662200">
    <property type="component" value="Unassembled WGS sequence"/>
</dbReference>
<sequence>MKPDNLIALLSMMVSFLALVVSAVVALKQLRMLRHHNSLPIVVDMFQEFRSVEFRRHVHALDDLWTGEPPEATGTRDLPDEAWQHFTIVAGFLNNVGLMAHQGVIDSAVVRSFMSRTVTKSWYRLAPYVRHERALRGDPYYQVYFEHLAALCIARPPVDLRTQRVDPGWVWTESDRWRSAHLAEAGRLTRARTADRSPSPHAPPPGRPRR</sequence>
<dbReference type="AlphaFoldDB" id="A0A8J3FFW9"/>
<name>A0A8J3FFW9_9ACTN</name>
<comment type="caution">
    <text evidence="3">The sequence shown here is derived from an EMBL/GenBank/DDBJ whole genome shotgun (WGS) entry which is preliminary data.</text>
</comment>